<evidence type="ECO:0000313" key="3">
    <source>
        <dbReference type="Proteomes" id="UP000317839"/>
    </source>
</evidence>
<evidence type="ECO:0008006" key="4">
    <source>
        <dbReference type="Google" id="ProtNLM"/>
    </source>
</evidence>
<name>A0A545T705_9GAMM</name>
<protein>
    <recommendedName>
        <fullName evidence="4">DUF1418 family protein</fullName>
    </recommendedName>
</protein>
<comment type="caution">
    <text evidence="2">The sequence shown here is derived from an EMBL/GenBank/DDBJ whole genome shotgun (WGS) entry which is preliminary data.</text>
</comment>
<dbReference type="RefSeq" id="WP_142943104.1">
    <property type="nucleotide sequence ID" value="NZ_VIKR01000004.1"/>
</dbReference>
<evidence type="ECO:0000256" key="1">
    <source>
        <dbReference type="SAM" id="Phobius"/>
    </source>
</evidence>
<keyword evidence="1" id="KW-0812">Transmembrane</keyword>
<reference evidence="2 3" key="1">
    <citation type="submission" date="2019-06" db="EMBL/GenBank/DDBJ databases">
        <title>Draft genome of Aliikangiella marina GYP-15.</title>
        <authorList>
            <person name="Wang G."/>
        </authorList>
    </citation>
    <scope>NUCLEOTIDE SEQUENCE [LARGE SCALE GENOMIC DNA]</scope>
    <source>
        <strain evidence="2 3">GYP-15</strain>
    </source>
</reference>
<organism evidence="2 3">
    <name type="scientific">Aliikangiella marina</name>
    <dbReference type="NCBI Taxonomy" id="1712262"/>
    <lineage>
        <taxon>Bacteria</taxon>
        <taxon>Pseudomonadati</taxon>
        <taxon>Pseudomonadota</taxon>
        <taxon>Gammaproteobacteria</taxon>
        <taxon>Oceanospirillales</taxon>
        <taxon>Pleioneaceae</taxon>
        <taxon>Aliikangiella</taxon>
    </lineage>
</organism>
<sequence length="70" mass="7812">MKIPPLLVLLDVIGMVFIGIGLADYFGAIDWLPQSIRFEFIGFVLIFLGFLMTTPLIVWVIKNGQNSKGN</sequence>
<proteinExistence type="predicted"/>
<feature type="transmembrane region" description="Helical" evidence="1">
    <location>
        <begin position="7"/>
        <end position="28"/>
    </location>
</feature>
<keyword evidence="3" id="KW-1185">Reference proteome</keyword>
<accession>A0A545T705</accession>
<evidence type="ECO:0000313" key="2">
    <source>
        <dbReference type="EMBL" id="TQV72965.1"/>
    </source>
</evidence>
<dbReference type="EMBL" id="VIKR01000004">
    <property type="protein sequence ID" value="TQV72965.1"/>
    <property type="molecule type" value="Genomic_DNA"/>
</dbReference>
<gene>
    <name evidence="2" type="ORF">FLL45_16000</name>
</gene>
<dbReference type="AlphaFoldDB" id="A0A545T705"/>
<keyword evidence="1" id="KW-1133">Transmembrane helix</keyword>
<dbReference type="Proteomes" id="UP000317839">
    <property type="component" value="Unassembled WGS sequence"/>
</dbReference>
<keyword evidence="1" id="KW-0472">Membrane</keyword>
<feature type="transmembrane region" description="Helical" evidence="1">
    <location>
        <begin position="40"/>
        <end position="61"/>
    </location>
</feature>